<feature type="compositionally biased region" description="Polar residues" evidence="6">
    <location>
        <begin position="1"/>
        <end position="13"/>
    </location>
</feature>
<feature type="compositionally biased region" description="Basic and acidic residues" evidence="6">
    <location>
        <begin position="137"/>
        <end position="148"/>
    </location>
</feature>
<evidence type="ECO:0000256" key="5">
    <source>
        <dbReference type="ARBA" id="ARBA00023242"/>
    </source>
</evidence>
<keyword evidence="3" id="KW-0805">Transcription regulation</keyword>
<protein>
    <recommendedName>
        <fullName evidence="9">Transcriptional regulatory protein DEP1</fullName>
    </recommendedName>
</protein>
<sequence>MSAVATQEISSSLDPLARTPHPDLGAQIDIGDDRSSSLSDLDERSEGRADESSTHTAQGDTVEVDSEAETERLEKSPRKMSLRRTASSVARNSAERTPRSSARVASKIPSVAQGNLDEATLESDADGEQPTPSRPASTERKGSDSDSSRRKRKRSTSFPVPPAELAVEGPLAKRSHISPEKEEPVPEEDGVDAEAPVEVSPEEDHDMGGAQDEVDANEPLPEKTPSRNNKKGKKGRIRGKRSAPVEEPEAPEPPEAAEEEPEHVDVEVEEEETSSVDEGAIKKKTAIAVLSGIEKEFVAFREKHLNEQLRQITHELDMLRQPNCTHPDFLAQLECLNIRRDEKVHHEEVLRKYQMQARVNKTVAERCQLHSQYFQTVRELKDKALEKAYRDLYALQRDRRNWGTDELNCTYLYNNNRQQLLQQQAAYNLEVSILSGIAKHIGFPAAPEIRGLDPHDLDDDWQAMGLPVRTPQAQPRFTGYIQPEPDRIAEERFLEQTPWANPNHPVHSQMHAHAHTLLHHAQQPPVPTAGSASFRTPAAQRRTADPHATNGTGSTIEIMSNPPSSAPGTGGPASGPHFSERRQAREAAESPISASKRLSGGASLMKMSAAHAHHLQEIERAQVAVPHQFHSQPTMNRVPQMDGQEQHDVGVHDAGENQAAVSKFRIGPEVGGALVQGSHPALTAPVGGSASRFPP</sequence>
<keyword evidence="5" id="KW-0539">Nucleus</keyword>
<organism evidence="7 8">
    <name type="scientific">Trichodelitschia bisporula</name>
    <dbReference type="NCBI Taxonomy" id="703511"/>
    <lineage>
        <taxon>Eukaryota</taxon>
        <taxon>Fungi</taxon>
        <taxon>Dikarya</taxon>
        <taxon>Ascomycota</taxon>
        <taxon>Pezizomycotina</taxon>
        <taxon>Dothideomycetes</taxon>
        <taxon>Dothideomycetes incertae sedis</taxon>
        <taxon>Phaeotrichales</taxon>
        <taxon>Phaeotrichaceae</taxon>
        <taxon>Trichodelitschia</taxon>
    </lineage>
</organism>
<dbReference type="AlphaFoldDB" id="A0A6G1HWU7"/>
<feature type="compositionally biased region" description="Basic residues" evidence="6">
    <location>
        <begin position="228"/>
        <end position="241"/>
    </location>
</feature>
<dbReference type="GO" id="GO:0005654">
    <property type="term" value="C:nucleoplasm"/>
    <property type="evidence" value="ECO:0007669"/>
    <property type="project" value="UniProtKB-ARBA"/>
</dbReference>
<feature type="compositionally biased region" description="Polar residues" evidence="6">
    <location>
        <begin position="549"/>
        <end position="558"/>
    </location>
</feature>
<dbReference type="Pfam" id="PF08598">
    <property type="entry name" value="Sds3"/>
    <property type="match status" value="1"/>
</dbReference>
<evidence type="ECO:0000313" key="7">
    <source>
        <dbReference type="EMBL" id="KAF2400528.1"/>
    </source>
</evidence>
<feature type="region of interest" description="Disordered" evidence="6">
    <location>
        <begin position="671"/>
        <end position="695"/>
    </location>
</feature>
<evidence type="ECO:0000256" key="2">
    <source>
        <dbReference type="ARBA" id="ARBA00022491"/>
    </source>
</evidence>
<comment type="subcellular location">
    <subcellularLocation>
        <location evidence="1">Nucleus</location>
    </subcellularLocation>
</comment>
<evidence type="ECO:0000256" key="3">
    <source>
        <dbReference type="ARBA" id="ARBA00023015"/>
    </source>
</evidence>
<evidence type="ECO:0000256" key="4">
    <source>
        <dbReference type="ARBA" id="ARBA00023163"/>
    </source>
</evidence>
<proteinExistence type="predicted"/>
<reference evidence="7" key="1">
    <citation type="journal article" date="2020" name="Stud. Mycol.">
        <title>101 Dothideomycetes genomes: a test case for predicting lifestyles and emergence of pathogens.</title>
        <authorList>
            <person name="Haridas S."/>
            <person name="Albert R."/>
            <person name="Binder M."/>
            <person name="Bloem J."/>
            <person name="Labutti K."/>
            <person name="Salamov A."/>
            <person name="Andreopoulos B."/>
            <person name="Baker S."/>
            <person name="Barry K."/>
            <person name="Bills G."/>
            <person name="Bluhm B."/>
            <person name="Cannon C."/>
            <person name="Castanera R."/>
            <person name="Culley D."/>
            <person name="Daum C."/>
            <person name="Ezra D."/>
            <person name="Gonzalez J."/>
            <person name="Henrissat B."/>
            <person name="Kuo A."/>
            <person name="Liang C."/>
            <person name="Lipzen A."/>
            <person name="Lutzoni F."/>
            <person name="Magnuson J."/>
            <person name="Mondo S."/>
            <person name="Nolan M."/>
            <person name="Ohm R."/>
            <person name="Pangilinan J."/>
            <person name="Park H.-J."/>
            <person name="Ramirez L."/>
            <person name="Alfaro M."/>
            <person name="Sun H."/>
            <person name="Tritt A."/>
            <person name="Yoshinaga Y."/>
            <person name="Zwiers L.-H."/>
            <person name="Turgeon B."/>
            <person name="Goodwin S."/>
            <person name="Spatafora J."/>
            <person name="Crous P."/>
            <person name="Grigoriev I."/>
        </authorList>
    </citation>
    <scope>NUCLEOTIDE SEQUENCE</scope>
    <source>
        <strain evidence="7">CBS 262.69</strain>
    </source>
</reference>
<keyword evidence="2" id="KW-0678">Repressor</keyword>
<evidence type="ECO:0000256" key="1">
    <source>
        <dbReference type="ARBA" id="ARBA00004123"/>
    </source>
</evidence>
<dbReference type="InterPro" id="IPR013907">
    <property type="entry name" value="Sds3"/>
</dbReference>
<gene>
    <name evidence="7" type="ORF">EJ06DRAFT_556826</name>
</gene>
<feature type="region of interest" description="Disordered" evidence="6">
    <location>
        <begin position="523"/>
        <end position="596"/>
    </location>
</feature>
<dbReference type="Proteomes" id="UP000799640">
    <property type="component" value="Unassembled WGS sequence"/>
</dbReference>
<feature type="region of interest" description="Disordered" evidence="6">
    <location>
        <begin position="1"/>
        <end position="279"/>
    </location>
</feature>
<feature type="compositionally biased region" description="Basic and acidic residues" evidence="6">
    <location>
        <begin position="31"/>
        <end position="53"/>
    </location>
</feature>
<dbReference type="PANTHER" id="PTHR21964">
    <property type="entry name" value="BREAST CANCER METASTASIS-SUPPRESSOR 1"/>
    <property type="match status" value="1"/>
</dbReference>
<keyword evidence="4" id="KW-0804">Transcription</keyword>
<feature type="compositionally biased region" description="Basic and acidic residues" evidence="6">
    <location>
        <begin position="578"/>
        <end position="588"/>
    </location>
</feature>
<evidence type="ECO:0008006" key="9">
    <source>
        <dbReference type="Google" id="ProtNLM"/>
    </source>
</evidence>
<keyword evidence="8" id="KW-1185">Reference proteome</keyword>
<dbReference type="SMART" id="SM01401">
    <property type="entry name" value="Sds3"/>
    <property type="match status" value="1"/>
</dbReference>
<dbReference type="GO" id="GO:0010468">
    <property type="term" value="P:regulation of gene expression"/>
    <property type="evidence" value="ECO:0007669"/>
    <property type="project" value="UniProtKB-ARBA"/>
</dbReference>
<dbReference type="OrthoDB" id="20886at2759"/>
<feature type="compositionally biased region" description="Acidic residues" evidence="6">
    <location>
        <begin position="246"/>
        <end position="275"/>
    </location>
</feature>
<evidence type="ECO:0000256" key="6">
    <source>
        <dbReference type="SAM" id="MobiDB-lite"/>
    </source>
</evidence>
<dbReference type="EMBL" id="ML996695">
    <property type="protein sequence ID" value="KAF2400528.1"/>
    <property type="molecule type" value="Genomic_DNA"/>
</dbReference>
<name>A0A6G1HWU7_9PEZI</name>
<accession>A0A6G1HWU7</accession>
<evidence type="ECO:0000313" key="8">
    <source>
        <dbReference type="Proteomes" id="UP000799640"/>
    </source>
</evidence>